<proteinExistence type="predicted"/>
<reference evidence="1 2" key="1">
    <citation type="submission" date="2021-04" db="EMBL/GenBank/DDBJ databases">
        <authorList>
            <person name="De Guttry C."/>
            <person name="Zahm M."/>
            <person name="Klopp C."/>
            <person name="Cabau C."/>
            <person name="Louis A."/>
            <person name="Berthelot C."/>
            <person name="Parey E."/>
            <person name="Roest Crollius H."/>
            <person name="Montfort J."/>
            <person name="Robinson-Rechavi M."/>
            <person name="Bucao C."/>
            <person name="Bouchez O."/>
            <person name="Gislard M."/>
            <person name="Lluch J."/>
            <person name="Milhes M."/>
            <person name="Lampietro C."/>
            <person name="Lopez Roques C."/>
            <person name="Donnadieu C."/>
            <person name="Braasch I."/>
            <person name="Desvignes T."/>
            <person name="Postlethwait J."/>
            <person name="Bobe J."/>
            <person name="Wedekind C."/>
            <person name="Guiguen Y."/>
        </authorList>
    </citation>
    <scope>NUCLEOTIDE SEQUENCE [LARGE SCALE GENOMIC DNA]</scope>
    <source>
        <strain evidence="1">Cs_M1</strain>
        <tissue evidence="1">Blood</tissue>
    </source>
</reference>
<evidence type="ECO:0000313" key="2">
    <source>
        <dbReference type="Proteomes" id="UP001356427"/>
    </source>
</evidence>
<accession>A0AAN8LH12</accession>
<sequence>RGSSSCCSVGKHHGLVVDASFNWKPVECAEEGGDVRELGKVEHQTGCGILDEL</sequence>
<comment type="caution">
    <text evidence="1">The sequence shown here is derived from an EMBL/GenBank/DDBJ whole genome shotgun (WGS) entry which is preliminary data.</text>
</comment>
<name>A0AAN8LH12_9TELE</name>
<gene>
    <name evidence="1" type="ORF">J4Q44_G00186380</name>
</gene>
<organism evidence="1 2">
    <name type="scientific">Coregonus suidteri</name>
    <dbReference type="NCBI Taxonomy" id="861788"/>
    <lineage>
        <taxon>Eukaryota</taxon>
        <taxon>Metazoa</taxon>
        <taxon>Chordata</taxon>
        <taxon>Craniata</taxon>
        <taxon>Vertebrata</taxon>
        <taxon>Euteleostomi</taxon>
        <taxon>Actinopterygii</taxon>
        <taxon>Neopterygii</taxon>
        <taxon>Teleostei</taxon>
        <taxon>Protacanthopterygii</taxon>
        <taxon>Salmoniformes</taxon>
        <taxon>Salmonidae</taxon>
        <taxon>Coregoninae</taxon>
        <taxon>Coregonus</taxon>
    </lineage>
</organism>
<protein>
    <submittedName>
        <fullName evidence="1">Uncharacterized protein</fullName>
    </submittedName>
</protein>
<dbReference type="EMBL" id="JAGTTL010000016">
    <property type="protein sequence ID" value="KAK6310583.1"/>
    <property type="molecule type" value="Genomic_DNA"/>
</dbReference>
<keyword evidence="2" id="KW-1185">Reference proteome</keyword>
<dbReference type="AlphaFoldDB" id="A0AAN8LH12"/>
<feature type="non-terminal residue" evidence="1">
    <location>
        <position position="1"/>
    </location>
</feature>
<dbReference type="Proteomes" id="UP001356427">
    <property type="component" value="Unassembled WGS sequence"/>
</dbReference>
<evidence type="ECO:0000313" key="1">
    <source>
        <dbReference type="EMBL" id="KAK6310583.1"/>
    </source>
</evidence>